<evidence type="ECO:0000256" key="2">
    <source>
        <dbReference type="SAM" id="MobiDB-lite"/>
    </source>
</evidence>
<dbReference type="RefSeq" id="WP_121214483.1">
    <property type="nucleotide sequence ID" value="NZ_RBZN01000019.1"/>
</dbReference>
<dbReference type="OrthoDB" id="9810906at2"/>
<dbReference type="InterPro" id="IPR019079">
    <property type="entry name" value="Capsule_synth_CapA"/>
</dbReference>
<dbReference type="InterPro" id="IPR052169">
    <property type="entry name" value="CW_Biosynth-Accessory"/>
</dbReference>
<keyword evidence="3" id="KW-0732">Signal</keyword>
<feature type="signal peptide" evidence="3">
    <location>
        <begin position="1"/>
        <end position="23"/>
    </location>
</feature>
<evidence type="ECO:0000313" key="6">
    <source>
        <dbReference type="Proteomes" id="UP000272238"/>
    </source>
</evidence>
<dbReference type="SMART" id="SM00854">
    <property type="entry name" value="PGA_cap"/>
    <property type="match status" value="1"/>
</dbReference>
<organism evidence="5 6">
    <name type="scientific">Ureibacillus endophyticus</name>
    <dbReference type="NCBI Taxonomy" id="1978490"/>
    <lineage>
        <taxon>Bacteria</taxon>
        <taxon>Bacillati</taxon>
        <taxon>Bacillota</taxon>
        <taxon>Bacilli</taxon>
        <taxon>Bacillales</taxon>
        <taxon>Caryophanaceae</taxon>
        <taxon>Ureibacillus</taxon>
    </lineage>
</organism>
<feature type="region of interest" description="Disordered" evidence="2">
    <location>
        <begin position="31"/>
        <end position="53"/>
    </location>
</feature>
<evidence type="ECO:0000259" key="4">
    <source>
        <dbReference type="SMART" id="SM00854"/>
    </source>
</evidence>
<feature type="domain" description="Capsule synthesis protein CapA" evidence="4">
    <location>
        <begin position="57"/>
        <end position="303"/>
    </location>
</feature>
<dbReference type="Proteomes" id="UP000272238">
    <property type="component" value="Unassembled WGS sequence"/>
</dbReference>
<sequence>MRNILKKLFLLVAIILTTGCSTTETKVITEYPTLKEEAPQPEPPKPEPKKPEHYSVSISAIGDILIHSSVYKDAAIGNNRYDFSKMFNHVKPYLENTDLTFANSESIVGGQGIGLSDYPAFNSPFEVGNVLKDIGVDVVSMANNHTLDRGEKAIISATKHWNNLGITYVGAATSQEEAEEIKILTANGISFAFLAYTYGTNGIVPPEGKDYLVNYIDEEKLITDIQSAKKLADVVILSLHIGNEYERKINAYQEKIAQLASDNGADIIFAHHPHVLQPVKWYEGMNGNKTFVIHSLGNFLSGQDKLYRQIGAVLQLEVSKTITYDIEGNATSSIEVTNPSLLPTYVKFSNWRNYEIIPLKQVSKEVLPNQEHLYEEIKSYMSQYVPELMFIED</sequence>
<name>A0A494Z2N0_9BACL</name>
<comment type="caution">
    <text evidence="5">The sequence shown here is derived from an EMBL/GenBank/DDBJ whole genome shotgun (WGS) entry which is preliminary data.</text>
</comment>
<feature type="compositionally biased region" description="Basic and acidic residues" evidence="2">
    <location>
        <begin position="33"/>
        <end position="53"/>
    </location>
</feature>
<dbReference type="CDD" id="cd07381">
    <property type="entry name" value="MPP_CapA"/>
    <property type="match status" value="1"/>
</dbReference>
<evidence type="ECO:0000256" key="1">
    <source>
        <dbReference type="ARBA" id="ARBA00005662"/>
    </source>
</evidence>
<proteinExistence type="inferred from homology"/>
<keyword evidence="6" id="KW-1185">Reference proteome</keyword>
<reference evidence="5 6" key="1">
    <citation type="journal article" date="2016" name="Antonie Van Leeuwenhoek">
        <title>Lysinibacillus endophyticus sp. nov., an indole-3-acetic acid producing endophytic bacterium isolated from corn root (Zea mays cv. Xinken-5).</title>
        <authorList>
            <person name="Yu J."/>
            <person name="Guan X."/>
            <person name="Liu C."/>
            <person name="Xiang W."/>
            <person name="Yu Z."/>
            <person name="Liu X."/>
            <person name="Wang G."/>
        </authorList>
    </citation>
    <scope>NUCLEOTIDE SEQUENCE [LARGE SCALE GENOMIC DNA]</scope>
    <source>
        <strain evidence="5 6">DSM 100506</strain>
    </source>
</reference>
<dbReference type="PANTHER" id="PTHR33393">
    <property type="entry name" value="POLYGLUTAMINE SYNTHESIS ACCESSORY PROTEIN RV0574C-RELATED"/>
    <property type="match status" value="1"/>
</dbReference>
<dbReference type="InterPro" id="IPR029052">
    <property type="entry name" value="Metallo-depent_PP-like"/>
</dbReference>
<dbReference type="PANTHER" id="PTHR33393:SF12">
    <property type="entry name" value="CAPSULE BIOSYNTHESIS PROTEIN CAPA"/>
    <property type="match status" value="1"/>
</dbReference>
<feature type="chain" id="PRO_5019836753" evidence="3">
    <location>
        <begin position="24"/>
        <end position="393"/>
    </location>
</feature>
<dbReference type="AlphaFoldDB" id="A0A494Z2N0"/>
<evidence type="ECO:0000256" key="3">
    <source>
        <dbReference type="SAM" id="SignalP"/>
    </source>
</evidence>
<accession>A0A494Z2N0</accession>
<dbReference type="EMBL" id="RBZN01000019">
    <property type="protein sequence ID" value="RKQ16672.1"/>
    <property type="molecule type" value="Genomic_DNA"/>
</dbReference>
<protein>
    <submittedName>
        <fullName evidence="5">CapA family protein</fullName>
    </submittedName>
</protein>
<gene>
    <name evidence="5" type="ORF">D8M03_09240</name>
</gene>
<dbReference type="PROSITE" id="PS51257">
    <property type="entry name" value="PROKAR_LIPOPROTEIN"/>
    <property type="match status" value="1"/>
</dbReference>
<comment type="similarity">
    <text evidence="1">Belongs to the CapA family.</text>
</comment>
<dbReference type="Pfam" id="PF09587">
    <property type="entry name" value="PGA_cap"/>
    <property type="match status" value="1"/>
</dbReference>
<dbReference type="SUPFAM" id="SSF56300">
    <property type="entry name" value="Metallo-dependent phosphatases"/>
    <property type="match status" value="1"/>
</dbReference>
<dbReference type="Gene3D" id="3.60.21.10">
    <property type="match status" value="1"/>
</dbReference>
<evidence type="ECO:0000313" key="5">
    <source>
        <dbReference type="EMBL" id="RKQ16672.1"/>
    </source>
</evidence>